<sequence length="1457" mass="158557">MFSDGFSNSQPPPPPIGSGTGGRHRQSNAHAYQPPSQQVQQHDAQPQPYSQQYDGYGGSVDGGVTSQPYAGGDYQYNSQSSYADGYQDGMGYGSSLGAGGDEYGTATLGLGSTNGYYDQSMYEADHERTIYQQDAAVGDDAPGALNINHVPPPLPISHAAHPTLAKTVSSGVGPTYIPDGTLDVYGGEYRVVPVRTRLFASYQWALEGFSQAGDEKLVSLPFGPSNWRWQLVVYPKGAGDGAGSHISAFIRPLKNELETAAGDAWQRPINEFTIRVRRAIPGSPVVGTPDPADIYLVMDTSQSSFTGFSASMSGWGFPELLRITNVSDAVTYDGTLNIEADVVGDQVVDWAVYRHQWDIPSFLQLTEDETLSRPFGPPDCQWRMKIYRQGHREGEGSHFSAYIIPEKSEREHALGLAWTRPIVSLTVKIQTGNSAEPLMTKTITGGWLFRDDNLECGWSQLLELGRLTETMDWYATLSIVTEVTWDLSYDSNETDLGRVKETLSASVKEVSAIKGRFDALSQELDSSRAEAVEMKSQLTTLHADFTAAQEDNQQLTEQLRKVEARLQTLRNIEARMAVMQKEILAAQTRVEQAEIIEDRFSMVKDELAVARENQEHADALKLKVAETRARLAALRAGMEEGSALPASETEEVSQDLETMKAKVLRMQSKMHDLERDLVEARSEVDSKMRALADAAILAPVAEDDKADSIGEDASVLVRLQTVRNEILVVRGVLLEVEDRPIDSPAARASLSAELAMVQAELEVTRATFVGLTTQYVDEIEAEPDLAIEADIVATELQEVRTAMSSKRASLEEDADQPEAELTSQDRATSPIRQFPPSMQLPHATASDFGVTRTAARDAADPVPLPAGVLPPPTDLDAASHPVPNHNSHHLLLRAEEEAATAARELSFVRHERDCLQAELEETRQRMQEAREELVKNNTEVNTQGVMESLFGRRMSQSQPHLNPDYRDDHESWTPVEGHFSGVNSKNLSARLSHLQPQRRLLPTLLGITTTFITCWFMLYSAVYVACSPSHLEARPNALYQNVCNKAVLPAWTTVIDTWHGAAERFVFDVAPGVGETVRWTLRKSKGAMRNVRQRLESATASNEQVIDRNVILPGGDAGEPSTVTRSSAETRSTISSVARSEPAHSSVPENLTTPLPDVRVKPPAEQDERADMPRRDLGASSGDEPLSEDLKQHSGRDEALPEEVTSATVPPSESALPVKTPNTHSVEISSEPLSTPTIDHSKPAATHPHDIGEQPTTPVSAREAQVPGNAVGPDPADLTDAPETEHQNGTPSGDVLQPSMEAVSPDLEANPHPMSIPDLPLPSAEFLTPVSVEPIVSPSQSSQHDATDTASEGDLNSNNDGAAEGSPVEAVEEAAENEEEVHHDEADTGDEDGQHDEEIHNDIFPPASDQIPAVTYPDAAGNADEIDAAEKAHDWDASDTPASESAEPATKHVSDEL</sequence>
<feature type="region of interest" description="Disordered" evidence="2">
    <location>
        <begin position="1"/>
        <end position="72"/>
    </location>
</feature>
<dbReference type="InterPro" id="IPR002083">
    <property type="entry name" value="MATH/TRAF_dom"/>
</dbReference>
<feature type="compositionally biased region" description="Basic and acidic residues" evidence="2">
    <location>
        <begin position="1239"/>
        <end position="1252"/>
    </location>
</feature>
<proteinExistence type="predicted"/>
<evidence type="ECO:0000313" key="5">
    <source>
        <dbReference type="Proteomes" id="UP000318582"/>
    </source>
</evidence>
<keyword evidence="1" id="KW-0175">Coiled coil</keyword>
<feature type="compositionally biased region" description="Basic and acidic residues" evidence="2">
    <location>
        <begin position="1158"/>
        <end position="1177"/>
    </location>
</feature>
<dbReference type="Gene3D" id="1.10.287.1490">
    <property type="match status" value="1"/>
</dbReference>
<feature type="region of interest" description="Disordered" evidence="2">
    <location>
        <begin position="803"/>
        <end position="843"/>
    </location>
</feature>
<dbReference type="Gene3D" id="2.60.210.10">
    <property type="entry name" value="Apoptosis, Tumor Necrosis Factor Receptor Associated Protein 2, Chain A"/>
    <property type="match status" value="2"/>
</dbReference>
<dbReference type="InterPro" id="IPR008974">
    <property type="entry name" value="TRAF-like"/>
</dbReference>
<dbReference type="EMBL" id="QEAQ01000019">
    <property type="protein sequence ID" value="TPX59995.1"/>
    <property type="molecule type" value="Genomic_DNA"/>
</dbReference>
<dbReference type="PROSITE" id="PS50144">
    <property type="entry name" value="MATH"/>
    <property type="match status" value="2"/>
</dbReference>
<dbReference type="STRING" id="109895.A0A507E9K7"/>
<reference evidence="4 5" key="1">
    <citation type="journal article" date="2019" name="Sci. Rep.">
        <title>Comparative genomics of chytrid fungi reveal insights into the obligate biotrophic and pathogenic lifestyle of Synchytrium endobioticum.</title>
        <authorList>
            <person name="van de Vossenberg B.T.L.H."/>
            <person name="Warris S."/>
            <person name="Nguyen H.D.T."/>
            <person name="van Gent-Pelzer M.P.E."/>
            <person name="Joly D.L."/>
            <person name="van de Geest H.C."/>
            <person name="Bonants P.J.M."/>
            <person name="Smith D.S."/>
            <person name="Levesque C.A."/>
            <person name="van der Lee T.A.J."/>
        </authorList>
    </citation>
    <scope>NUCLEOTIDE SEQUENCE [LARGE SCALE GENOMIC DNA]</scope>
    <source>
        <strain evidence="4 5">CBS 809.83</strain>
    </source>
</reference>
<evidence type="ECO:0000256" key="1">
    <source>
        <dbReference type="SAM" id="Coils"/>
    </source>
</evidence>
<feature type="compositionally biased region" description="Acidic residues" evidence="2">
    <location>
        <begin position="1370"/>
        <end position="1379"/>
    </location>
</feature>
<dbReference type="PANTHER" id="PTHR43941">
    <property type="entry name" value="STRUCTURAL MAINTENANCE OF CHROMOSOMES PROTEIN 2"/>
    <property type="match status" value="1"/>
</dbReference>
<feature type="domain" description="MATH" evidence="3">
    <location>
        <begin position="352"/>
        <end position="485"/>
    </location>
</feature>
<evidence type="ECO:0000256" key="2">
    <source>
        <dbReference type="SAM" id="MobiDB-lite"/>
    </source>
</evidence>
<keyword evidence="5" id="KW-1185">Reference proteome</keyword>
<feature type="compositionally biased region" description="Low complexity" evidence="2">
    <location>
        <begin position="33"/>
        <end position="54"/>
    </location>
</feature>
<gene>
    <name evidence="4" type="ORF">PhCBS80983_g02052</name>
</gene>
<feature type="coiled-coil region" evidence="1">
    <location>
        <begin position="891"/>
        <end position="943"/>
    </location>
</feature>
<feature type="compositionally biased region" description="Polar residues" evidence="2">
    <location>
        <begin position="1121"/>
        <end position="1138"/>
    </location>
</feature>
<dbReference type="Pfam" id="PF22486">
    <property type="entry name" value="MATH_2"/>
    <property type="match status" value="2"/>
</dbReference>
<dbReference type="Proteomes" id="UP000318582">
    <property type="component" value="Unassembled WGS sequence"/>
</dbReference>
<organism evidence="4 5">
    <name type="scientific">Powellomyces hirtus</name>
    <dbReference type="NCBI Taxonomy" id="109895"/>
    <lineage>
        <taxon>Eukaryota</taxon>
        <taxon>Fungi</taxon>
        <taxon>Fungi incertae sedis</taxon>
        <taxon>Chytridiomycota</taxon>
        <taxon>Chytridiomycota incertae sedis</taxon>
        <taxon>Chytridiomycetes</taxon>
        <taxon>Spizellomycetales</taxon>
        <taxon>Powellomycetaceae</taxon>
        <taxon>Powellomyces</taxon>
    </lineage>
</organism>
<protein>
    <recommendedName>
        <fullName evidence="3">MATH domain-containing protein</fullName>
    </recommendedName>
</protein>
<feature type="coiled-coil region" evidence="1">
    <location>
        <begin position="656"/>
        <end position="690"/>
    </location>
</feature>
<feature type="compositionally biased region" description="Polar residues" evidence="2">
    <location>
        <begin position="1337"/>
        <end position="1360"/>
    </location>
</feature>
<feature type="compositionally biased region" description="Polar residues" evidence="2">
    <location>
        <begin position="821"/>
        <end position="831"/>
    </location>
</feature>
<evidence type="ECO:0000259" key="3">
    <source>
        <dbReference type="PROSITE" id="PS50144"/>
    </source>
</evidence>
<feature type="domain" description="MATH" evidence="3">
    <location>
        <begin position="199"/>
        <end position="342"/>
    </location>
</feature>
<feature type="compositionally biased region" description="Basic and acidic residues" evidence="2">
    <location>
        <begin position="1188"/>
        <end position="1199"/>
    </location>
</feature>
<feature type="region of interest" description="Disordered" evidence="2">
    <location>
        <begin position="1106"/>
        <end position="1457"/>
    </location>
</feature>
<comment type="caution">
    <text evidence="4">The sequence shown here is derived from an EMBL/GenBank/DDBJ whole genome shotgun (WGS) entry which is preliminary data.</text>
</comment>
<dbReference type="SUPFAM" id="SSF49599">
    <property type="entry name" value="TRAF domain-like"/>
    <property type="match status" value="2"/>
</dbReference>
<dbReference type="CDD" id="cd00121">
    <property type="entry name" value="MATH"/>
    <property type="match status" value="2"/>
</dbReference>
<feature type="compositionally biased region" description="Polar residues" evidence="2">
    <location>
        <begin position="1220"/>
        <end position="1238"/>
    </location>
</feature>
<feature type="coiled-coil region" evidence="1">
    <location>
        <begin position="517"/>
        <end position="589"/>
    </location>
</feature>
<evidence type="ECO:0000313" key="4">
    <source>
        <dbReference type="EMBL" id="TPX59995.1"/>
    </source>
</evidence>
<accession>A0A507E9K7</accession>
<name>A0A507E9K7_9FUNG</name>